<dbReference type="SUPFAM" id="SSF55874">
    <property type="entry name" value="ATPase domain of HSP90 chaperone/DNA topoisomerase II/histidine kinase"/>
    <property type="match status" value="1"/>
</dbReference>
<dbReference type="PANTHER" id="PTHR23336:SF76">
    <property type="entry name" value="MORC S5 DOMAIN-CONTAINING PROTEIN"/>
    <property type="match status" value="1"/>
</dbReference>
<organism evidence="1 2">
    <name type="scientific">Plakobranchus ocellatus</name>
    <dbReference type="NCBI Taxonomy" id="259542"/>
    <lineage>
        <taxon>Eukaryota</taxon>
        <taxon>Metazoa</taxon>
        <taxon>Spiralia</taxon>
        <taxon>Lophotrochozoa</taxon>
        <taxon>Mollusca</taxon>
        <taxon>Gastropoda</taxon>
        <taxon>Heterobranchia</taxon>
        <taxon>Euthyneura</taxon>
        <taxon>Panpulmonata</taxon>
        <taxon>Sacoglossa</taxon>
        <taxon>Placobranchoidea</taxon>
        <taxon>Plakobranchidae</taxon>
        <taxon>Plakobranchus</taxon>
    </lineage>
</organism>
<keyword evidence="2" id="KW-1185">Reference proteome</keyword>
<name>A0AAV4BDD6_9GAST</name>
<evidence type="ECO:0000313" key="1">
    <source>
        <dbReference type="EMBL" id="GFO16824.1"/>
    </source>
</evidence>
<gene>
    <name evidence="1" type="ORF">PoB_004332900</name>
</gene>
<dbReference type="Proteomes" id="UP000735302">
    <property type="component" value="Unassembled WGS sequence"/>
</dbReference>
<protein>
    <submittedName>
        <fullName evidence="1">MORC family CW-type Zinc finger protein 3</fullName>
    </submittedName>
</protein>
<dbReference type="InterPro" id="IPR045261">
    <property type="entry name" value="MORC_ATPase"/>
</dbReference>
<reference evidence="1 2" key="1">
    <citation type="journal article" date="2021" name="Elife">
        <title>Chloroplast acquisition without the gene transfer in kleptoplastic sea slugs, Plakobranchus ocellatus.</title>
        <authorList>
            <person name="Maeda T."/>
            <person name="Takahashi S."/>
            <person name="Yoshida T."/>
            <person name="Shimamura S."/>
            <person name="Takaki Y."/>
            <person name="Nagai Y."/>
            <person name="Toyoda A."/>
            <person name="Suzuki Y."/>
            <person name="Arimoto A."/>
            <person name="Ishii H."/>
            <person name="Satoh N."/>
            <person name="Nishiyama T."/>
            <person name="Hasebe M."/>
            <person name="Maruyama T."/>
            <person name="Minagawa J."/>
            <person name="Obokata J."/>
            <person name="Shigenobu S."/>
        </authorList>
    </citation>
    <scope>NUCLEOTIDE SEQUENCE [LARGE SCALE GENOMIC DNA]</scope>
</reference>
<proteinExistence type="predicted"/>
<sequence length="165" mass="18091">MDSDCIGIPSCKVSPSYLHVNSTSHTWVFSAFAEIIDNASDPDVRATDLSIDKEYIGGNICLVFQDDGIGMPKDNLLKMLSFGFCEKAKYETGNTHQPIGQYGNGFKSGSMRIGSDALVLTLFEEIVSIGFLSQTYLKAIGAESVIVPILEYHLPDHILFCLVIF</sequence>
<dbReference type="Gene3D" id="3.30.565.10">
    <property type="entry name" value="Histidine kinase-like ATPase, C-terminal domain"/>
    <property type="match status" value="1"/>
</dbReference>
<dbReference type="GO" id="GO:0016887">
    <property type="term" value="F:ATP hydrolysis activity"/>
    <property type="evidence" value="ECO:0007669"/>
    <property type="project" value="InterPro"/>
</dbReference>
<dbReference type="Pfam" id="PF13589">
    <property type="entry name" value="HATPase_c_3"/>
    <property type="match status" value="1"/>
</dbReference>
<accession>A0AAV4BDD6</accession>
<evidence type="ECO:0000313" key="2">
    <source>
        <dbReference type="Proteomes" id="UP000735302"/>
    </source>
</evidence>
<dbReference type="EMBL" id="BLXT01004721">
    <property type="protein sequence ID" value="GFO16824.1"/>
    <property type="molecule type" value="Genomic_DNA"/>
</dbReference>
<dbReference type="AlphaFoldDB" id="A0AAV4BDD6"/>
<dbReference type="GO" id="GO:0005634">
    <property type="term" value="C:nucleus"/>
    <property type="evidence" value="ECO:0007669"/>
    <property type="project" value="TreeGrafter"/>
</dbReference>
<dbReference type="InterPro" id="IPR036890">
    <property type="entry name" value="HATPase_C_sf"/>
</dbReference>
<comment type="caution">
    <text evidence="1">The sequence shown here is derived from an EMBL/GenBank/DDBJ whole genome shotgun (WGS) entry which is preliminary data.</text>
</comment>
<dbReference type="PANTHER" id="PTHR23336">
    <property type="entry name" value="ZINC FINGER CW-TYPE COILED-COIL DOMAIN PROTEIN 3"/>
    <property type="match status" value="1"/>
</dbReference>